<proteinExistence type="predicted"/>
<evidence type="ECO:0000313" key="2">
    <source>
        <dbReference type="EMBL" id="OTG26842.1"/>
    </source>
</evidence>
<name>A0A251UVP0_HELAN</name>
<dbReference type="InParanoid" id="A0A251UVP0"/>
<reference evidence="2" key="2">
    <citation type="submission" date="2017-02" db="EMBL/GenBank/DDBJ databases">
        <title>Sunflower complete genome.</title>
        <authorList>
            <person name="Langlade N."/>
            <person name="Munos S."/>
        </authorList>
    </citation>
    <scope>NUCLEOTIDE SEQUENCE [LARGE SCALE GENOMIC DNA]</scope>
    <source>
        <tissue evidence="2">Leaves</tissue>
    </source>
</reference>
<reference evidence="1" key="1">
    <citation type="journal article" date="2017" name="Nature">
        <title>The sunflower genome provides insights into oil metabolism, flowering and Asterid evolution.</title>
        <authorList>
            <person name="Badouin H."/>
            <person name="Gouzy J."/>
            <person name="Grassa C.J."/>
            <person name="Murat F."/>
            <person name="Staton S.E."/>
            <person name="Cottret L."/>
            <person name="Lelandais-Briere C."/>
            <person name="Owens G.L."/>
            <person name="Carrere S."/>
            <person name="Mayjonade B."/>
            <person name="Legrand L."/>
            <person name="Gill N."/>
            <person name="Kane N.C."/>
            <person name="Bowers J.E."/>
            <person name="Hubner S."/>
            <person name="Bellec A."/>
            <person name="Berard A."/>
            <person name="Berges H."/>
            <person name="Blanchet N."/>
            <person name="Boniface M.C."/>
            <person name="Brunel D."/>
            <person name="Catrice O."/>
            <person name="Chaidir N."/>
            <person name="Claudel C."/>
            <person name="Donnadieu C."/>
            <person name="Faraut T."/>
            <person name="Fievet G."/>
            <person name="Helmstetter N."/>
            <person name="King M."/>
            <person name="Knapp S.J."/>
            <person name="Lai Z."/>
            <person name="Le Paslier M.C."/>
            <person name="Lippi Y."/>
            <person name="Lorenzon L."/>
            <person name="Mandel J.R."/>
            <person name="Marage G."/>
            <person name="Marchand G."/>
            <person name="Marquand E."/>
            <person name="Bret-Mestries E."/>
            <person name="Morien E."/>
            <person name="Nambeesan S."/>
            <person name="Nguyen T."/>
            <person name="Pegot-Espagnet P."/>
            <person name="Pouilly N."/>
            <person name="Raftis F."/>
            <person name="Sallet E."/>
            <person name="Schiex T."/>
            <person name="Thomas J."/>
            <person name="Vandecasteele C."/>
            <person name="Vares D."/>
            <person name="Vear F."/>
            <person name="Vautrin S."/>
            <person name="Crespi M."/>
            <person name="Mangin B."/>
            <person name="Burke J.M."/>
            <person name="Salse J."/>
            <person name="Munos S."/>
            <person name="Vincourt P."/>
            <person name="Rieseberg L.H."/>
            <person name="Langlade N.B."/>
        </authorList>
    </citation>
    <scope>NUCLEOTIDE SEQUENCE</scope>
    <source>
        <tissue evidence="1">Leaves</tissue>
    </source>
</reference>
<sequence length="59" mass="6989">MLNLARKTKQSRKVANEDWLSGWRSDRMTIRSNDHPIGWPFDRIVIRSMPSHRLILSTL</sequence>
<dbReference type="AlphaFoldDB" id="A0A251UVP0"/>
<reference evidence="1" key="3">
    <citation type="submission" date="2020-06" db="EMBL/GenBank/DDBJ databases">
        <title>Helianthus annuus Genome sequencing and assembly Release 2.</title>
        <authorList>
            <person name="Gouzy J."/>
            <person name="Langlade N."/>
            <person name="Munos S."/>
        </authorList>
    </citation>
    <scope>NUCLEOTIDE SEQUENCE</scope>
    <source>
        <tissue evidence="1">Leaves</tissue>
    </source>
</reference>
<evidence type="ECO:0000313" key="3">
    <source>
        <dbReference type="Proteomes" id="UP000215914"/>
    </source>
</evidence>
<dbReference type="EMBL" id="MNCJ02000331">
    <property type="protein sequence ID" value="KAF5759205.1"/>
    <property type="molecule type" value="Genomic_DNA"/>
</dbReference>
<accession>A0A251UVP0</accession>
<gene>
    <name evidence="2" type="ORF">HannXRQ_Chr05g0163161</name>
    <name evidence="1" type="ORF">HanXRQr2_Chr16g0738471</name>
</gene>
<dbReference type="Proteomes" id="UP000215914">
    <property type="component" value="Chromosome 5"/>
</dbReference>
<evidence type="ECO:0000313" key="1">
    <source>
        <dbReference type="EMBL" id="KAF5759205.1"/>
    </source>
</evidence>
<organism evidence="2 3">
    <name type="scientific">Helianthus annuus</name>
    <name type="common">Common sunflower</name>
    <dbReference type="NCBI Taxonomy" id="4232"/>
    <lineage>
        <taxon>Eukaryota</taxon>
        <taxon>Viridiplantae</taxon>
        <taxon>Streptophyta</taxon>
        <taxon>Embryophyta</taxon>
        <taxon>Tracheophyta</taxon>
        <taxon>Spermatophyta</taxon>
        <taxon>Magnoliopsida</taxon>
        <taxon>eudicotyledons</taxon>
        <taxon>Gunneridae</taxon>
        <taxon>Pentapetalae</taxon>
        <taxon>asterids</taxon>
        <taxon>campanulids</taxon>
        <taxon>Asterales</taxon>
        <taxon>Asteraceae</taxon>
        <taxon>Asteroideae</taxon>
        <taxon>Heliantheae alliance</taxon>
        <taxon>Heliantheae</taxon>
        <taxon>Helianthus</taxon>
    </lineage>
</organism>
<keyword evidence="3" id="KW-1185">Reference proteome</keyword>
<dbReference type="Gramene" id="mRNA:HanXRQr2_Chr16g0738471">
    <property type="protein sequence ID" value="CDS:HanXRQr2_Chr16g0738471.1"/>
    <property type="gene ID" value="HanXRQr2_Chr16g0738471"/>
</dbReference>
<protein>
    <submittedName>
        <fullName evidence="2">Uncharacterized protein</fullName>
    </submittedName>
</protein>
<dbReference type="EMBL" id="CM007894">
    <property type="protein sequence ID" value="OTG26842.1"/>
    <property type="molecule type" value="Genomic_DNA"/>
</dbReference>